<dbReference type="Pfam" id="PF05050">
    <property type="entry name" value="Methyltransf_21"/>
    <property type="match status" value="1"/>
</dbReference>
<dbReference type="AlphaFoldDB" id="A0A094S6Y3"/>
<dbReference type="EMBL" id="JNSL01000177">
    <property type="protein sequence ID" value="KGA13668.1"/>
    <property type="molecule type" value="Genomic_DNA"/>
</dbReference>
<dbReference type="InterPro" id="IPR029063">
    <property type="entry name" value="SAM-dependent_MTases_sf"/>
</dbReference>
<sequence length="259" mass="29108">MPRLKNFVSSTLLAFGYSINSKSKKKLLGDLIRLPEGVGLSPVEARKISKFSKSQLGQDLLALIASGAKKPGFFVEFGSADGVALSNSFLLEKEMGWSGILCEPSRSWHEDLKRNRSCIVDTRCVYSRTGEQISFSENYIGELSGITEFTGDDHHGILDRTTTSYQVETISLLDLLKNHNAPKHIEFLSVDTEGSEFEILNAFDFSQHTFGVICVEHNYLENRPKVKQLLESNGYRQVYPELSEFDDWFVLKTNQNIPG</sequence>
<dbReference type="GO" id="GO:0005886">
    <property type="term" value="C:plasma membrane"/>
    <property type="evidence" value="ECO:0007669"/>
    <property type="project" value="TreeGrafter"/>
</dbReference>
<dbReference type="InterPro" id="IPR053202">
    <property type="entry name" value="EGF_Rcpt_Signaling_Reg"/>
</dbReference>
<proteinExistence type="predicted"/>
<dbReference type="SUPFAM" id="SSF53335">
    <property type="entry name" value="S-adenosyl-L-methionine-dependent methyltransferases"/>
    <property type="match status" value="1"/>
</dbReference>
<organism evidence="2">
    <name type="scientific">freshwater metagenome</name>
    <dbReference type="NCBI Taxonomy" id="449393"/>
    <lineage>
        <taxon>unclassified sequences</taxon>
        <taxon>metagenomes</taxon>
        <taxon>ecological metagenomes</taxon>
    </lineage>
</organism>
<dbReference type="GO" id="GO:0031902">
    <property type="term" value="C:late endosome membrane"/>
    <property type="evidence" value="ECO:0007669"/>
    <property type="project" value="TreeGrafter"/>
</dbReference>
<evidence type="ECO:0000259" key="1">
    <source>
        <dbReference type="Pfam" id="PF05050"/>
    </source>
</evidence>
<dbReference type="PANTHER" id="PTHR34009">
    <property type="entry name" value="PROTEIN STAR"/>
    <property type="match status" value="1"/>
</dbReference>
<gene>
    <name evidence="2" type="ORF">GM51_19120</name>
</gene>
<comment type="caution">
    <text evidence="2">The sequence shown here is derived from an EMBL/GenBank/DDBJ whole genome shotgun (WGS) entry which is preliminary data.</text>
</comment>
<protein>
    <recommendedName>
        <fullName evidence="1">Methyltransferase FkbM domain-containing protein</fullName>
    </recommendedName>
</protein>
<feature type="domain" description="Methyltransferase FkbM" evidence="1">
    <location>
        <begin position="78"/>
        <end position="236"/>
    </location>
</feature>
<dbReference type="GO" id="GO:0016197">
    <property type="term" value="P:endosomal transport"/>
    <property type="evidence" value="ECO:0007669"/>
    <property type="project" value="TreeGrafter"/>
</dbReference>
<dbReference type="InterPro" id="IPR006342">
    <property type="entry name" value="FkbM_mtfrase"/>
</dbReference>
<dbReference type="GO" id="GO:0006888">
    <property type="term" value="P:endoplasmic reticulum to Golgi vesicle-mediated transport"/>
    <property type="evidence" value="ECO:0007669"/>
    <property type="project" value="TreeGrafter"/>
</dbReference>
<accession>A0A094S6Y3</accession>
<name>A0A094S6Y3_9ZZZZ</name>
<dbReference type="PANTHER" id="PTHR34009:SF2">
    <property type="entry name" value="PROTEIN STAR"/>
    <property type="match status" value="1"/>
</dbReference>
<dbReference type="GO" id="GO:0005789">
    <property type="term" value="C:endoplasmic reticulum membrane"/>
    <property type="evidence" value="ECO:0007669"/>
    <property type="project" value="TreeGrafter"/>
</dbReference>
<evidence type="ECO:0000313" key="2">
    <source>
        <dbReference type="EMBL" id="KGA13668.1"/>
    </source>
</evidence>
<dbReference type="Gene3D" id="3.40.50.150">
    <property type="entry name" value="Vaccinia Virus protein VP39"/>
    <property type="match status" value="1"/>
</dbReference>
<reference evidence="2" key="1">
    <citation type="submission" date="2014-06" db="EMBL/GenBank/DDBJ databases">
        <title>Key roles for freshwater Actinobacteria revealed by deep metagenomic sequencing.</title>
        <authorList>
            <person name="Ghai R."/>
            <person name="Mizuno C.M."/>
            <person name="Picazo A."/>
            <person name="Camacho A."/>
            <person name="Rodriguez-Valera F."/>
        </authorList>
    </citation>
    <scope>NUCLEOTIDE SEQUENCE</scope>
</reference>
<dbReference type="GO" id="GO:0005794">
    <property type="term" value="C:Golgi apparatus"/>
    <property type="evidence" value="ECO:0007669"/>
    <property type="project" value="TreeGrafter"/>
</dbReference>